<dbReference type="EMBL" id="BMHP01000003">
    <property type="protein sequence ID" value="GGD79864.1"/>
    <property type="molecule type" value="Genomic_DNA"/>
</dbReference>
<organism evidence="8 9">
    <name type="scientific">Paenibacillus nasutitermitis</name>
    <dbReference type="NCBI Taxonomy" id="1652958"/>
    <lineage>
        <taxon>Bacteria</taxon>
        <taxon>Bacillati</taxon>
        <taxon>Bacillota</taxon>
        <taxon>Bacilli</taxon>
        <taxon>Bacillales</taxon>
        <taxon>Paenibacillaceae</taxon>
        <taxon>Paenibacillus</taxon>
    </lineage>
</organism>
<evidence type="ECO:0000313" key="9">
    <source>
        <dbReference type="Proteomes" id="UP000612456"/>
    </source>
</evidence>
<comment type="caution">
    <text evidence="8">The sequence shown here is derived from an EMBL/GenBank/DDBJ whole genome shotgun (WGS) entry which is preliminary data.</text>
</comment>
<dbReference type="InterPro" id="IPR013249">
    <property type="entry name" value="RNA_pol_sigma70_r4_t2"/>
</dbReference>
<evidence type="ECO:0000256" key="2">
    <source>
        <dbReference type="ARBA" id="ARBA00023015"/>
    </source>
</evidence>
<dbReference type="PANTHER" id="PTHR43133:SF51">
    <property type="entry name" value="RNA POLYMERASE SIGMA FACTOR"/>
    <property type="match status" value="1"/>
</dbReference>
<dbReference type="GO" id="GO:0006950">
    <property type="term" value="P:response to stress"/>
    <property type="evidence" value="ECO:0007669"/>
    <property type="project" value="UniProtKB-ARBA"/>
</dbReference>
<dbReference type="NCBIfam" id="TIGR02937">
    <property type="entry name" value="sigma70-ECF"/>
    <property type="match status" value="1"/>
</dbReference>
<name>A0A916Z7F2_9BACL</name>
<dbReference type="GO" id="GO:0016987">
    <property type="term" value="F:sigma factor activity"/>
    <property type="evidence" value="ECO:0007669"/>
    <property type="project" value="UniProtKB-KW"/>
</dbReference>
<dbReference type="SUPFAM" id="SSF88659">
    <property type="entry name" value="Sigma3 and sigma4 domains of RNA polymerase sigma factors"/>
    <property type="match status" value="1"/>
</dbReference>
<dbReference type="InterPro" id="IPR029068">
    <property type="entry name" value="Glyas_Bleomycin-R_OHBP_Dase"/>
</dbReference>
<dbReference type="PROSITE" id="PS01063">
    <property type="entry name" value="SIGMA70_ECF"/>
    <property type="match status" value="1"/>
</dbReference>
<sequence length="317" mass="35474">MKTDGQLVEQALQGEGVAYAELIGRYMNALYAIGFHITGDFHLAQDIAQEALIKGYLGLPDLQNTEKFATWLYTITRRTAFGFKRKRRRFPVELELSPELEDPHAIEDIVESNEQSEKVWLALNKLNELYRETAILHLIGGMSASEIHRLVGATTSAVESRLRRAKAVLKQELFDFARETLAARQLDEAFRIQVTTLLFRQLNCFYLPVADPFSSAMWYNEHFGLSSGSAPEPGCSGVSLPIGSGMEIFLLKSIGASSGYPKPFELLSFEVDDLASLVARLRQKGVSVEMVERSGKRLLSKFVDPDGHIFSLIQKIV</sequence>
<dbReference type="InterPro" id="IPR039425">
    <property type="entry name" value="RNA_pol_sigma-70-like"/>
</dbReference>
<dbReference type="Proteomes" id="UP000612456">
    <property type="component" value="Unassembled WGS sequence"/>
</dbReference>
<evidence type="ECO:0000256" key="5">
    <source>
        <dbReference type="ARBA" id="ARBA00023163"/>
    </source>
</evidence>
<evidence type="ECO:0000256" key="6">
    <source>
        <dbReference type="RuleBase" id="RU000716"/>
    </source>
</evidence>
<dbReference type="Pfam" id="PF04542">
    <property type="entry name" value="Sigma70_r2"/>
    <property type="match status" value="1"/>
</dbReference>
<feature type="domain" description="VOC" evidence="7">
    <location>
        <begin position="201"/>
        <end position="315"/>
    </location>
</feature>
<dbReference type="InterPro" id="IPR036388">
    <property type="entry name" value="WH-like_DNA-bd_sf"/>
</dbReference>
<reference evidence="8" key="2">
    <citation type="submission" date="2020-09" db="EMBL/GenBank/DDBJ databases">
        <authorList>
            <person name="Sun Q."/>
            <person name="Zhou Y."/>
        </authorList>
    </citation>
    <scope>NUCLEOTIDE SEQUENCE</scope>
    <source>
        <strain evidence="8">CGMCC 1.15178</strain>
    </source>
</reference>
<keyword evidence="3 6" id="KW-0731">Sigma factor</keyword>
<dbReference type="Gene3D" id="3.10.180.10">
    <property type="entry name" value="2,3-Dihydroxybiphenyl 1,2-Dioxygenase, domain 1"/>
    <property type="match status" value="1"/>
</dbReference>
<dbReference type="CDD" id="cd06587">
    <property type="entry name" value="VOC"/>
    <property type="match status" value="1"/>
</dbReference>
<dbReference type="SUPFAM" id="SSF88946">
    <property type="entry name" value="Sigma2 domain of RNA polymerase sigma factors"/>
    <property type="match status" value="1"/>
</dbReference>
<accession>A0A916Z7F2</accession>
<evidence type="ECO:0000256" key="4">
    <source>
        <dbReference type="ARBA" id="ARBA00023125"/>
    </source>
</evidence>
<dbReference type="GO" id="GO:0003677">
    <property type="term" value="F:DNA binding"/>
    <property type="evidence" value="ECO:0007669"/>
    <property type="project" value="UniProtKB-KW"/>
</dbReference>
<evidence type="ECO:0000256" key="1">
    <source>
        <dbReference type="ARBA" id="ARBA00010641"/>
    </source>
</evidence>
<evidence type="ECO:0000259" key="7">
    <source>
        <dbReference type="PROSITE" id="PS51819"/>
    </source>
</evidence>
<dbReference type="InterPro" id="IPR000838">
    <property type="entry name" value="RNA_pol_sigma70_ECF_CS"/>
</dbReference>
<dbReference type="GO" id="GO:0006352">
    <property type="term" value="P:DNA-templated transcription initiation"/>
    <property type="evidence" value="ECO:0007669"/>
    <property type="project" value="InterPro"/>
</dbReference>
<dbReference type="Gene3D" id="1.10.10.10">
    <property type="entry name" value="Winged helix-like DNA-binding domain superfamily/Winged helix DNA-binding domain"/>
    <property type="match status" value="1"/>
</dbReference>
<dbReference type="SUPFAM" id="SSF54593">
    <property type="entry name" value="Glyoxalase/Bleomycin resistance protein/Dihydroxybiphenyl dioxygenase"/>
    <property type="match status" value="1"/>
</dbReference>
<keyword evidence="4 6" id="KW-0238">DNA-binding</keyword>
<dbReference type="InterPro" id="IPR007627">
    <property type="entry name" value="RNA_pol_sigma70_r2"/>
</dbReference>
<evidence type="ECO:0000256" key="3">
    <source>
        <dbReference type="ARBA" id="ARBA00023082"/>
    </source>
</evidence>
<comment type="similarity">
    <text evidence="1 6">Belongs to the sigma-70 factor family. ECF subfamily.</text>
</comment>
<keyword evidence="2 6" id="KW-0805">Transcription regulation</keyword>
<keyword evidence="5 6" id="KW-0804">Transcription</keyword>
<proteinExistence type="inferred from homology"/>
<dbReference type="PROSITE" id="PS51819">
    <property type="entry name" value="VOC"/>
    <property type="match status" value="1"/>
</dbReference>
<protein>
    <recommendedName>
        <fullName evidence="6">RNA polymerase sigma factor</fullName>
    </recommendedName>
</protein>
<evidence type="ECO:0000313" key="8">
    <source>
        <dbReference type="EMBL" id="GGD79864.1"/>
    </source>
</evidence>
<dbReference type="Gene3D" id="1.10.1740.10">
    <property type="match status" value="1"/>
</dbReference>
<dbReference type="Pfam" id="PF00903">
    <property type="entry name" value="Glyoxalase"/>
    <property type="match status" value="1"/>
</dbReference>
<dbReference type="AlphaFoldDB" id="A0A916Z7F2"/>
<dbReference type="InterPro" id="IPR013324">
    <property type="entry name" value="RNA_pol_sigma_r3/r4-like"/>
</dbReference>
<gene>
    <name evidence="8" type="ORF">GCM10010911_42460</name>
</gene>
<keyword evidence="9" id="KW-1185">Reference proteome</keyword>
<dbReference type="Pfam" id="PF08281">
    <property type="entry name" value="Sigma70_r4_2"/>
    <property type="match status" value="1"/>
</dbReference>
<dbReference type="InterPro" id="IPR013325">
    <property type="entry name" value="RNA_pol_sigma_r2"/>
</dbReference>
<dbReference type="PANTHER" id="PTHR43133">
    <property type="entry name" value="RNA POLYMERASE ECF-TYPE SIGMA FACTO"/>
    <property type="match status" value="1"/>
</dbReference>
<reference evidence="8" key="1">
    <citation type="journal article" date="2014" name="Int. J. Syst. Evol. Microbiol.">
        <title>Complete genome sequence of Corynebacterium casei LMG S-19264T (=DSM 44701T), isolated from a smear-ripened cheese.</title>
        <authorList>
            <consortium name="US DOE Joint Genome Institute (JGI-PGF)"/>
            <person name="Walter F."/>
            <person name="Albersmeier A."/>
            <person name="Kalinowski J."/>
            <person name="Ruckert C."/>
        </authorList>
    </citation>
    <scope>NUCLEOTIDE SEQUENCE</scope>
    <source>
        <strain evidence="8">CGMCC 1.15178</strain>
    </source>
</reference>
<dbReference type="InterPro" id="IPR014284">
    <property type="entry name" value="RNA_pol_sigma-70_dom"/>
</dbReference>
<dbReference type="InterPro" id="IPR037523">
    <property type="entry name" value="VOC_core"/>
</dbReference>
<dbReference type="InterPro" id="IPR004360">
    <property type="entry name" value="Glyas_Fos-R_dOase_dom"/>
</dbReference>